<keyword evidence="4" id="KW-1185">Reference proteome</keyword>
<organism evidence="3 4">
    <name type="scientific">Kibdelosporangium aridum</name>
    <dbReference type="NCBI Taxonomy" id="2030"/>
    <lineage>
        <taxon>Bacteria</taxon>
        <taxon>Bacillati</taxon>
        <taxon>Actinomycetota</taxon>
        <taxon>Actinomycetes</taxon>
        <taxon>Pseudonocardiales</taxon>
        <taxon>Pseudonocardiaceae</taxon>
        <taxon>Kibdelosporangium</taxon>
    </lineage>
</organism>
<name>A0A1W2F2R1_KIBAR</name>
<dbReference type="Proteomes" id="UP000192674">
    <property type="component" value="Unassembled WGS sequence"/>
</dbReference>
<evidence type="ECO:0000313" key="4">
    <source>
        <dbReference type="Proteomes" id="UP000192674"/>
    </source>
</evidence>
<gene>
    <name evidence="3" type="ORF">SAMN05661093_05438</name>
</gene>
<keyword evidence="2" id="KW-0812">Transmembrane</keyword>
<feature type="region of interest" description="Disordered" evidence="1">
    <location>
        <begin position="70"/>
        <end position="109"/>
    </location>
</feature>
<feature type="compositionally biased region" description="Basic and acidic residues" evidence="1">
    <location>
        <begin position="1"/>
        <end position="10"/>
    </location>
</feature>
<feature type="transmembrane region" description="Helical" evidence="2">
    <location>
        <begin position="42"/>
        <end position="59"/>
    </location>
</feature>
<reference evidence="3 4" key="1">
    <citation type="submission" date="2017-04" db="EMBL/GenBank/DDBJ databases">
        <authorList>
            <person name="Afonso C.L."/>
            <person name="Miller P.J."/>
            <person name="Scott M.A."/>
            <person name="Spackman E."/>
            <person name="Goraichik I."/>
            <person name="Dimitrov K.M."/>
            <person name="Suarez D.L."/>
            <person name="Swayne D.E."/>
        </authorList>
    </citation>
    <scope>NUCLEOTIDE SEQUENCE [LARGE SCALE GENOMIC DNA]</scope>
    <source>
        <strain evidence="3 4">DSM 43828</strain>
    </source>
</reference>
<dbReference type="RefSeq" id="WP_084429736.1">
    <property type="nucleotide sequence ID" value="NZ_FWXV01000004.1"/>
</dbReference>
<evidence type="ECO:0000256" key="2">
    <source>
        <dbReference type="SAM" id="Phobius"/>
    </source>
</evidence>
<feature type="compositionally biased region" description="Basic and acidic residues" evidence="1">
    <location>
        <begin position="181"/>
        <end position="191"/>
    </location>
</feature>
<dbReference type="AlphaFoldDB" id="A0A1W2F2R1"/>
<evidence type="ECO:0008006" key="5">
    <source>
        <dbReference type="Google" id="ProtNLM"/>
    </source>
</evidence>
<protein>
    <recommendedName>
        <fullName evidence="5">PQQ-like domain-containing protein</fullName>
    </recommendedName>
</protein>
<accession>A0A1W2F2R1</accession>
<evidence type="ECO:0000313" key="3">
    <source>
        <dbReference type="EMBL" id="SMD16237.1"/>
    </source>
</evidence>
<sequence length="453" mass="48327">MPETAEHDGHGTTVSGEDVLAGEVHDDPPRPPRTSFHRRRDFIAVALIVVAVVAGWALIGTTSDFAATSSQTASGEVETPEEPSTLPPSFGEAWRAPSGATPIPVAVGPTVVTGDGNEVVGREPYSGKVRWRYARDIPLCTVGEGFNDAIALFSKPDNSLPSTDPGKKGNCSEVTSLKAATGERDRQRNGDAELDTQLLSDGSHVTTTGKRLLNTWRNDLVQTMEYGQVPDMVNPDKQPRVGCMYGSIAVTPGRIGVIERCPAASDPAVTGDDRLTVYNPEGKENESDTPIVAFSNTVGGSRARIIAMNQTYTAIALPDPSRILVYDNEGNKIQEYPVAVPDSDFAGDPAHGVVPVTKGTDALFWFTGTRTIALSTTDLRPLWTVENTLGSGAVFAGYLLLPVKDAYLVTDQVTGARVAQTPVNRDEYNGPVQMSTLGPMVLEQRGPTLVALR</sequence>
<feature type="region of interest" description="Disordered" evidence="1">
    <location>
        <begin position="1"/>
        <end position="35"/>
    </location>
</feature>
<proteinExistence type="predicted"/>
<keyword evidence="2" id="KW-0472">Membrane</keyword>
<dbReference type="EMBL" id="FWXV01000004">
    <property type="protein sequence ID" value="SMD16237.1"/>
    <property type="molecule type" value="Genomic_DNA"/>
</dbReference>
<keyword evidence="2" id="KW-1133">Transmembrane helix</keyword>
<feature type="region of interest" description="Disordered" evidence="1">
    <location>
        <begin position="159"/>
        <end position="194"/>
    </location>
</feature>
<evidence type="ECO:0000256" key="1">
    <source>
        <dbReference type="SAM" id="MobiDB-lite"/>
    </source>
</evidence>
<dbReference type="OrthoDB" id="5182370at2"/>